<reference evidence="2 3" key="1">
    <citation type="submission" date="2020-01" db="EMBL/GenBank/DDBJ databases">
        <authorList>
            <person name="Mansi R."/>
            <person name="Bartek K."/>
            <person name="Buck J.M."/>
            <person name="Mohammed H.T."/>
            <person name="Kenna M.A."/>
            <person name="Ware V.C."/>
            <person name="Garlena R.A."/>
            <person name="Russell D.A."/>
            <person name="Pope W.H."/>
            <person name="Jacobs-Sera D."/>
            <person name="Hatfull G.F."/>
        </authorList>
    </citation>
    <scope>NUCLEOTIDE SEQUENCE [LARGE SCALE GENOMIC DNA]</scope>
</reference>
<dbReference type="Proteomes" id="UP000503362">
    <property type="component" value="Segment"/>
</dbReference>
<evidence type="ECO:0000313" key="2">
    <source>
        <dbReference type="EMBL" id="QIG61824.1"/>
    </source>
</evidence>
<organism evidence="2 3">
    <name type="scientific">Mycobacterium phage Eponine</name>
    <dbReference type="NCBI Taxonomy" id="2708631"/>
    <lineage>
        <taxon>Viruses</taxon>
        <taxon>Duplodnaviria</taxon>
        <taxon>Heunggongvirae</taxon>
        <taxon>Uroviricota</taxon>
        <taxon>Caudoviricetes</taxon>
        <taxon>Weiservirinae</taxon>
        <taxon>Fionnbharthvirus</taxon>
        <taxon>Fionnbharthvirus eponine</taxon>
    </lineage>
</organism>
<dbReference type="KEGG" id="vg:60321799"/>
<keyword evidence="3" id="KW-1185">Reference proteome</keyword>
<dbReference type="EMBL" id="MN945904">
    <property type="protein sequence ID" value="QIG61824.1"/>
    <property type="molecule type" value="Genomic_DNA"/>
</dbReference>
<name>A0A6G6XSK5_9CAUD</name>
<dbReference type="InterPro" id="IPR041657">
    <property type="entry name" value="HTH_17"/>
</dbReference>
<evidence type="ECO:0000313" key="3">
    <source>
        <dbReference type="Proteomes" id="UP000503362"/>
    </source>
</evidence>
<sequence length="62" mass="7023">MTADQILVTRDEAARMLSLSVAEIDNERRAGRLIGRKHGRKVLIPVDELRRWAGELPADEAR</sequence>
<feature type="domain" description="Helix-turn-helix" evidence="1">
    <location>
        <begin position="8"/>
        <end position="53"/>
    </location>
</feature>
<dbReference type="Pfam" id="PF12728">
    <property type="entry name" value="HTH_17"/>
    <property type="match status" value="1"/>
</dbReference>
<protein>
    <submittedName>
        <fullName evidence="2">Excise</fullName>
    </submittedName>
</protein>
<dbReference type="GeneID" id="60321799"/>
<gene>
    <name evidence="2" type="primary">51</name>
    <name evidence="2" type="ORF">SEA_EPONINE_51</name>
</gene>
<proteinExistence type="predicted"/>
<dbReference type="RefSeq" id="YP_009950391.1">
    <property type="nucleotide sequence ID" value="NC_051590.1"/>
</dbReference>
<evidence type="ECO:0000259" key="1">
    <source>
        <dbReference type="Pfam" id="PF12728"/>
    </source>
</evidence>
<accession>A0A6G6XSK5</accession>